<organism evidence="3 4">
    <name type="scientific">Anaplasma phagocytophilum</name>
    <name type="common">Ehrlichia phagocytophila</name>
    <dbReference type="NCBI Taxonomy" id="948"/>
    <lineage>
        <taxon>Bacteria</taxon>
        <taxon>Pseudomonadati</taxon>
        <taxon>Pseudomonadota</taxon>
        <taxon>Alphaproteobacteria</taxon>
        <taxon>Rickettsiales</taxon>
        <taxon>Anaplasmataceae</taxon>
        <taxon>Anaplasma</taxon>
        <taxon>phagocytophilum group</taxon>
    </lineage>
</organism>
<feature type="domain" description="J" evidence="2">
    <location>
        <begin position="16"/>
        <end position="87"/>
    </location>
</feature>
<dbReference type="GO" id="GO:0044571">
    <property type="term" value="P:[2Fe-2S] cluster assembly"/>
    <property type="evidence" value="ECO:0007669"/>
    <property type="project" value="InterPro"/>
</dbReference>
<dbReference type="PANTHER" id="PTHR14021:SF15">
    <property type="entry name" value="IRON-SULFUR CLUSTER CO-CHAPERONE PROTEIN HSCB"/>
    <property type="match status" value="1"/>
</dbReference>
<protein>
    <submittedName>
        <fullName evidence="3">Co-chaperone protein hscB</fullName>
    </submittedName>
</protein>
<dbReference type="AlphaFoldDB" id="A0A098GJF6"/>
<dbReference type="CDD" id="cd06257">
    <property type="entry name" value="DnaJ"/>
    <property type="match status" value="1"/>
</dbReference>
<dbReference type="InterPro" id="IPR001623">
    <property type="entry name" value="DnaJ_domain"/>
</dbReference>
<dbReference type="Proteomes" id="UP000055047">
    <property type="component" value="Unassembled WGS sequence"/>
</dbReference>
<dbReference type="PANTHER" id="PTHR14021">
    <property type="entry name" value="IRON-SULFUR CLUSTER CO-CHAPERONE PROTEIN HSCB"/>
    <property type="match status" value="1"/>
</dbReference>
<sequence>MKKEDVGVEKVFMSDDYFALLNLGDVSFSIDLALLEKNYIEIQRNSHPDRFFFIKDKESAVRHIAKVNKAYLVLKSPIARAEYILAEKGVKLSAEDRKKIVEEVFDLDLTEAGVQEAVGECWELVENAFASGDMYAAAMQVEKLKYLRGVERGTKGCS</sequence>
<dbReference type="GO" id="GO:0051087">
    <property type="term" value="F:protein-folding chaperone binding"/>
    <property type="evidence" value="ECO:0007669"/>
    <property type="project" value="InterPro"/>
</dbReference>
<dbReference type="GO" id="GO:0001671">
    <property type="term" value="F:ATPase activator activity"/>
    <property type="evidence" value="ECO:0007669"/>
    <property type="project" value="InterPro"/>
</dbReference>
<evidence type="ECO:0000313" key="4">
    <source>
        <dbReference type="Proteomes" id="UP000055047"/>
    </source>
</evidence>
<dbReference type="InterPro" id="IPR004640">
    <property type="entry name" value="HscB"/>
</dbReference>
<dbReference type="InterPro" id="IPR036869">
    <property type="entry name" value="J_dom_sf"/>
</dbReference>
<comment type="function">
    <text evidence="1">Co-chaperone involved in the maturation of iron-sulfur cluster-containing proteins. Seems to help targeting proteins to be folded toward HscA.</text>
</comment>
<accession>A0A098GJF6</accession>
<dbReference type="Gene3D" id="1.10.287.110">
    <property type="entry name" value="DnaJ domain"/>
    <property type="match status" value="1"/>
</dbReference>
<reference evidence="3 4" key="1">
    <citation type="submission" date="2014-09" db="EMBL/GenBank/DDBJ databases">
        <authorList>
            <person name="Loux Valentin"/>
            <person name="Dugat Thibaut"/>
        </authorList>
    </citation>
    <scope>NUCLEOTIDE SEQUENCE [LARGE SCALE GENOMIC DNA]</scope>
    <source>
        <strain evidence="3 4">BOV-10_179</strain>
    </source>
</reference>
<dbReference type="NCBIfam" id="TIGR00714">
    <property type="entry name" value="hscB"/>
    <property type="match status" value="1"/>
</dbReference>
<evidence type="ECO:0000256" key="1">
    <source>
        <dbReference type="ARBA" id="ARBA00025596"/>
    </source>
</evidence>
<proteinExistence type="predicted"/>
<dbReference type="EMBL" id="CCXQ01000092">
    <property type="protein sequence ID" value="CEH11140.1"/>
    <property type="molecule type" value="Genomic_DNA"/>
</dbReference>
<dbReference type="PROSITE" id="PS50076">
    <property type="entry name" value="DNAJ_2"/>
    <property type="match status" value="1"/>
</dbReference>
<gene>
    <name evidence="3" type="primary">hscB</name>
    <name evidence="3" type="ORF">ANAPHAGO_00561</name>
</gene>
<evidence type="ECO:0000313" key="3">
    <source>
        <dbReference type="EMBL" id="CEH11140.1"/>
    </source>
</evidence>
<evidence type="ECO:0000259" key="2">
    <source>
        <dbReference type="PROSITE" id="PS50076"/>
    </source>
</evidence>
<name>A0A098GJF6_ANAPH</name>
<dbReference type="SUPFAM" id="SSF46565">
    <property type="entry name" value="Chaperone J-domain"/>
    <property type="match status" value="1"/>
</dbReference>